<dbReference type="GO" id="GO:0019894">
    <property type="term" value="F:kinesin binding"/>
    <property type="evidence" value="ECO:0007669"/>
    <property type="project" value="TreeGrafter"/>
</dbReference>
<keyword evidence="7" id="KW-0677">Repeat</keyword>
<dbReference type="GO" id="GO:0005871">
    <property type="term" value="C:kinesin complex"/>
    <property type="evidence" value="ECO:0007669"/>
    <property type="project" value="UniProtKB-UniRule"/>
</dbReference>
<feature type="region of interest" description="Disordered" evidence="20">
    <location>
        <begin position="477"/>
        <end position="499"/>
    </location>
</feature>
<dbReference type="AlphaFoldDB" id="A0A8C5AY09"/>
<evidence type="ECO:0000256" key="16">
    <source>
        <dbReference type="ARBA" id="ARBA00046448"/>
    </source>
</evidence>
<evidence type="ECO:0000256" key="4">
    <source>
        <dbReference type="ARBA" id="ARBA00022490"/>
    </source>
</evidence>
<name>A0A8C5AY09_GADMO</name>
<evidence type="ECO:0000256" key="18">
    <source>
        <dbReference type="RuleBase" id="RU367020"/>
    </source>
</evidence>
<reference evidence="21" key="1">
    <citation type="submission" date="2025-08" db="UniProtKB">
        <authorList>
            <consortium name="Ensembl"/>
        </authorList>
    </citation>
    <scope>IDENTIFICATION</scope>
</reference>
<keyword evidence="11 19" id="KW-0175">Coiled coil</keyword>
<evidence type="ECO:0000256" key="3">
    <source>
        <dbReference type="ARBA" id="ARBA00009622"/>
    </source>
</evidence>
<keyword evidence="9 17" id="KW-0802">TPR repeat</keyword>
<comment type="function">
    <text evidence="18">Kinesin is a microtubule-associated force-producing protein that play a role in organelle transport.</text>
</comment>
<protein>
    <recommendedName>
        <fullName evidence="18">Kinesin light chain</fullName>
    </recommendedName>
</protein>
<dbReference type="Ensembl" id="ENSGMOT00000053698.1">
    <property type="protein sequence ID" value="ENSGMOP00000037214.1"/>
    <property type="gene ID" value="ENSGMOG00000007334.2"/>
</dbReference>
<dbReference type="Pfam" id="PF13424">
    <property type="entry name" value="TPR_12"/>
    <property type="match status" value="2"/>
</dbReference>
<feature type="coiled-coil region" evidence="19">
    <location>
        <begin position="72"/>
        <end position="134"/>
    </location>
</feature>
<dbReference type="PANTHER" id="PTHR45783">
    <property type="entry name" value="KINESIN LIGHT CHAIN"/>
    <property type="match status" value="1"/>
</dbReference>
<dbReference type="GO" id="GO:0007018">
    <property type="term" value="P:microtubule-based movement"/>
    <property type="evidence" value="ECO:0007669"/>
    <property type="project" value="TreeGrafter"/>
</dbReference>
<dbReference type="Gene3D" id="1.25.40.10">
    <property type="entry name" value="Tetratricopeptide repeat domain"/>
    <property type="match status" value="1"/>
</dbReference>
<dbReference type="SMART" id="SM00028">
    <property type="entry name" value="TPR"/>
    <property type="match status" value="5"/>
</dbReference>
<evidence type="ECO:0000256" key="9">
    <source>
        <dbReference type="ARBA" id="ARBA00022803"/>
    </source>
</evidence>
<feature type="region of interest" description="Disordered" evidence="20">
    <location>
        <begin position="139"/>
        <end position="169"/>
    </location>
</feature>
<evidence type="ECO:0000256" key="11">
    <source>
        <dbReference type="ARBA" id="ARBA00023054"/>
    </source>
</evidence>
<dbReference type="Proteomes" id="UP000694546">
    <property type="component" value="Chromosome 16"/>
</dbReference>
<comment type="function">
    <text evidence="15">Kinesin is a microtubule-associated force-producing protein that may play a role in organelle transport. Plays a role during spermiogenesis in the development of the sperm tail midpiece and in the normal function of spermatozoa. May play a role in the formation of the mitochondrial sheath formation in the developing spermatid midpiece.</text>
</comment>
<comment type="similarity">
    <text evidence="3 18">Belongs to the kinesin light chain family.</text>
</comment>
<keyword evidence="13 18" id="KW-0505">Motor protein</keyword>
<evidence type="ECO:0000256" key="15">
    <source>
        <dbReference type="ARBA" id="ARBA00045520"/>
    </source>
</evidence>
<dbReference type="SUPFAM" id="SSF48452">
    <property type="entry name" value="TPR-like"/>
    <property type="match status" value="2"/>
</dbReference>
<keyword evidence="14 18" id="KW-0206">Cytoskeleton</keyword>
<accession>A0A8C5AY09</accession>
<sequence>MLSGDEILCSTRQVIAGLEALRGENRSLLDDLQGAMETRLVPDSGSLEQEKSSLIHQSLERIELGLGEAQVMMALSAHLGSLEAEKQKLRAQVRRLCQENQWLRDELAGAQTRLQEREQEVVTLEEQNRHLQFMASIRKYDQDSPSQDDKDPSSNKESLDDLFPTEEEEPCAAAAAQQGGYEIPARLRTLHNLVIQYASQGRYEVAVPLCKQALEDLEKSSGHTHPDVATMLNILALVYRDQNKYKEAANLLNDALEIREKTLGLDHPAVAATLNNLAVLYGKRGKYKEAEPLCKRALEIREKVLGMEHPDVAKQLNNLALLCQNQGKYQEVEQYYERALHIYQNRLGPDDSNVAKTKNNLASCYLKQGKYRQAECLYKEILTRAHEKEFGSVEGTYFTNKARTKCNVKYICYISIHIYIYTYIYIHTHLHNTFISLFLFIFNIFPCLSPTCCTFTIQLSLSLLVSLSPPLLPLGDGRPNWSGPEPGGPQQEGAGGLRRSGSFTKLRESIRRSSEKLVRKLKGVGTEESAPRNPGMKRANSLNVLNVGARETREAAQVSSWTSVTCPSTLTVQHRV</sequence>
<dbReference type="GO" id="GO:0030154">
    <property type="term" value="P:cell differentiation"/>
    <property type="evidence" value="ECO:0007669"/>
    <property type="project" value="UniProtKB-KW"/>
</dbReference>
<evidence type="ECO:0000256" key="1">
    <source>
        <dbReference type="ARBA" id="ARBA00004173"/>
    </source>
</evidence>
<keyword evidence="10" id="KW-0744">Spermatogenesis</keyword>
<keyword evidence="6 18" id="KW-0493">Microtubule</keyword>
<dbReference type="InterPro" id="IPR019734">
    <property type="entry name" value="TPR_rpt"/>
</dbReference>
<dbReference type="GO" id="GO:0005739">
    <property type="term" value="C:mitochondrion"/>
    <property type="evidence" value="ECO:0007669"/>
    <property type="project" value="UniProtKB-SubCell"/>
</dbReference>
<feature type="repeat" description="TPR" evidence="17">
    <location>
        <begin position="229"/>
        <end position="262"/>
    </location>
</feature>
<comment type="subunit">
    <text evidence="16">Oligomer composed of two heavy chains and two light chains. Associates with microtubulin in an ATP-dependent manner. Interacts with KIF5C. Interacts with ODF1. Interacts with LRGUK. Interacts with VDAC2.</text>
</comment>
<keyword evidence="12" id="KW-0496">Mitochondrion</keyword>
<evidence type="ECO:0000256" key="20">
    <source>
        <dbReference type="SAM" id="MobiDB-lite"/>
    </source>
</evidence>
<reference evidence="21" key="2">
    <citation type="submission" date="2025-09" db="UniProtKB">
        <authorList>
            <consortium name="Ensembl"/>
        </authorList>
    </citation>
    <scope>IDENTIFICATION</scope>
</reference>
<dbReference type="GeneTree" id="ENSGT00940000167306"/>
<evidence type="ECO:0000256" key="19">
    <source>
        <dbReference type="SAM" id="Coils"/>
    </source>
</evidence>
<gene>
    <name evidence="21" type="primary">klc3</name>
</gene>
<keyword evidence="5" id="KW-0597">Phosphoprotein</keyword>
<dbReference type="PROSITE" id="PS50005">
    <property type="entry name" value="TPR"/>
    <property type="match status" value="2"/>
</dbReference>
<dbReference type="PANTHER" id="PTHR45783:SF1">
    <property type="entry name" value="KINESIN LIGHT CHAIN 3"/>
    <property type="match status" value="1"/>
</dbReference>
<organism evidence="21 22">
    <name type="scientific">Gadus morhua</name>
    <name type="common">Atlantic cod</name>
    <dbReference type="NCBI Taxonomy" id="8049"/>
    <lineage>
        <taxon>Eukaryota</taxon>
        <taxon>Metazoa</taxon>
        <taxon>Chordata</taxon>
        <taxon>Craniata</taxon>
        <taxon>Vertebrata</taxon>
        <taxon>Euteleostomi</taxon>
        <taxon>Actinopterygii</taxon>
        <taxon>Neopterygii</taxon>
        <taxon>Teleostei</taxon>
        <taxon>Neoteleostei</taxon>
        <taxon>Acanthomorphata</taxon>
        <taxon>Zeiogadaria</taxon>
        <taxon>Gadariae</taxon>
        <taxon>Gadiformes</taxon>
        <taxon>Gadoidei</taxon>
        <taxon>Gadidae</taxon>
        <taxon>Gadus</taxon>
    </lineage>
</organism>
<comment type="subunit">
    <text evidence="18">Oligomeric complex composed of two heavy chains and two light chains.</text>
</comment>
<keyword evidence="8" id="KW-0221">Differentiation</keyword>
<proteinExistence type="inferred from homology"/>
<feature type="repeat" description="TPR" evidence="17">
    <location>
        <begin position="271"/>
        <end position="304"/>
    </location>
</feature>
<keyword evidence="4 18" id="KW-0963">Cytoplasm</keyword>
<dbReference type="PRINTS" id="PR00381">
    <property type="entry name" value="KINESINLIGHT"/>
</dbReference>
<dbReference type="GO" id="GO:0007283">
    <property type="term" value="P:spermatogenesis"/>
    <property type="evidence" value="ECO:0007669"/>
    <property type="project" value="UniProtKB-KW"/>
</dbReference>
<dbReference type="Pfam" id="PF13374">
    <property type="entry name" value="TPR_10"/>
    <property type="match status" value="1"/>
</dbReference>
<evidence type="ECO:0000256" key="7">
    <source>
        <dbReference type="ARBA" id="ARBA00022737"/>
    </source>
</evidence>
<feature type="compositionally biased region" description="Basic and acidic residues" evidence="20">
    <location>
        <begin position="139"/>
        <end position="159"/>
    </location>
</feature>
<evidence type="ECO:0000256" key="14">
    <source>
        <dbReference type="ARBA" id="ARBA00023212"/>
    </source>
</evidence>
<dbReference type="InterPro" id="IPR011990">
    <property type="entry name" value="TPR-like_helical_dom_sf"/>
</dbReference>
<evidence type="ECO:0000256" key="8">
    <source>
        <dbReference type="ARBA" id="ARBA00022782"/>
    </source>
</evidence>
<evidence type="ECO:0000256" key="10">
    <source>
        <dbReference type="ARBA" id="ARBA00022871"/>
    </source>
</evidence>
<evidence type="ECO:0000256" key="17">
    <source>
        <dbReference type="PROSITE-ProRule" id="PRU00339"/>
    </source>
</evidence>
<evidence type="ECO:0000256" key="6">
    <source>
        <dbReference type="ARBA" id="ARBA00022701"/>
    </source>
</evidence>
<evidence type="ECO:0000313" key="21">
    <source>
        <dbReference type="Ensembl" id="ENSGMOP00000037214.1"/>
    </source>
</evidence>
<evidence type="ECO:0000256" key="13">
    <source>
        <dbReference type="ARBA" id="ARBA00023175"/>
    </source>
</evidence>
<comment type="subcellular location">
    <subcellularLocation>
        <location evidence="2 18">Cytoplasm</location>
        <location evidence="2 18">Cytoskeleton</location>
    </subcellularLocation>
    <subcellularLocation>
        <location evidence="1">Mitochondrion</location>
    </subcellularLocation>
</comment>
<evidence type="ECO:0000256" key="2">
    <source>
        <dbReference type="ARBA" id="ARBA00004245"/>
    </source>
</evidence>
<keyword evidence="22" id="KW-1185">Reference proteome</keyword>
<evidence type="ECO:0000313" key="22">
    <source>
        <dbReference type="Proteomes" id="UP000694546"/>
    </source>
</evidence>
<dbReference type="GO" id="GO:0005874">
    <property type="term" value="C:microtubule"/>
    <property type="evidence" value="ECO:0007669"/>
    <property type="project" value="UniProtKB-UniRule"/>
</dbReference>
<evidence type="ECO:0000256" key="5">
    <source>
        <dbReference type="ARBA" id="ARBA00022553"/>
    </source>
</evidence>
<evidence type="ECO:0000256" key="12">
    <source>
        <dbReference type="ARBA" id="ARBA00023128"/>
    </source>
</evidence>
<dbReference type="InterPro" id="IPR002151">
    <property type="entry name" value="Kinesin_light"/>
</dbReference>